<accession>A0A1H3YFX5</accession>
<proteinExistence type="predicted"/>
<dbReference type="EMBL" id="FNQN01000003">
    <property type="protein sequence ID" value="SEA10499.1"/>
    <property type="molecule type" value="Genomic_DNA"/>
</dbReference>
<dbReference type="AlphaFoldDB" id="A0A1H3YFX5"/>
<dbReference type="STRING" id="37625.SAMN05660420_01225"/>
<dbReference type="Pfam" id="PF10707">
    <property type="entry name" value="YrbL-PhoP_reg"/>
    <property type="match status" value="1"/>
</dbReference>
<reference evidence="1 2" key="1">
    <citation type="submission" date="2016-10" db="EMBL/GenBank/DDBJ databases">
        <authorList>
            <person name="de Groot N.N."/>
        </authorList>
    </citation>
    <scope>NUCLEOTIDE SEQUENCE [LARGE SCALE GENOMIC DNA]</scope>
    <source>
        <strain evidence="1 2">DSM 7343</strain>
    </source>
</reference>
<dbReference type="RefSeq" id="WP_092345782.1">
    <property type="nucleotide sequence ID" value="NZ_FNQN01000003.1"/>
</dbReference>
<gene>
    <name evidence="1" type="ORF">SAMN05660420_01225</name>
</gene>
<dbReference type="Proteomes" id="UP000199409">
    <property type="component" value="Unassembled WGS sequence"/>
</dbReference>
<evidence type="ECO:0000313" key="1">
    <source>
        <dbReference type="EMBL" id="SEA10499.1"/>
    </source>
</evidence>
<sequence>MILLKSIAPFAQGGNRLCFVHPQNKDLCIKVRRPDFSLADLRRKKGFPRNLKPLSAFDDNLEEYKVVHALEKNCGPSIYKHIYRCHEFVDTDLGLGLVTELIRDGDGRVSVSLKQYLWEQGYPSVCQQAVETLTDFWLAQVVPSREILTHNIVVQRDNSGNISRLVVVDGLGSATLIPFKWMPSILQKRKIKAKIYRLNGRITDFLANCEKGRAPSHVGILMHRDENVKKDFIVE</sequence>
<keyword evidence="2" id="KW-1185">Reference proteome</keyword>
<dbReference type="OrthoDB" id="5421848at2"/>
<evidence type="ECO:0000313" key="2">
    <source>
        <dbReference type="Proteomes" id="UP000199409"/>
    </source>
</evidence>
<protein>
    <submittedName>
        <fullName evidence="1">PhoP regulatory network protein YrbL</fullName>
    </submittedName>
</protein>
<organism evidence="1 2">
    <name type="scientific">Desulfuromusa kysingii</name>
    <dbReference type="NCBI Taxonomy" id="37625"/>
    <lineage>
        <taxon>Bacteria</taxon>
        <taxon>Pseudomonadati</taxon>
        <taxon>Thermodesulfobacteriota</taxon>
        <taxon>Desulfuromonadia</taxon>
        <taxon>Desulfuromonadales</taxon>
        <taxon>Geopsychrobacteraceae</taxon>
        <taxon>Desulfuromusa</taxon>
    </lineage>
</organism>
<dbReference type="InterPro" id="IPR019647">
    <property type="entry name" value="PhoP_reg_network_YrbL"/>
</dbReference>
<name>A0A1H3YFX5_9BACT</name>